<organism evidence="2 3">
    <name type="scientific">Seminavis robusta</name>
    <dbReference type="NCBI Taxonomy" id="568900"/>
    <lineage>
        <taxon>Eukaryota</taxon>
        <taxon>Sar</taxon>
        <taxon>Stramenopiles</taxon>
        <taxon>Ochrophyta</taxon>
        <taxon>Bacillariophyta</taxon>
        <taxon>Bacillariophyceae</taxon>
        <taxon>Bacillariophycidae</taxon>
        <taxon>Naviculales</taxon>
        <taxon>Naviculaceae</taxon>
        <taxon>Seminavis</taxon>
    </lineage>
</organism>
<accession>A0A9N8DPU2</accession>
<sequence length="245" mass="27783">MDGLPENVLTEMVSFLDFEALVHLRATNHSWKQRCGIELKAMHDTVVTEKVGYQIDSMEKEGIPYQCATLLETTECTFASFQDYALDVPLCLTPLQDPKDMEHAKELLRTRGVISEADFDNSESKTNHSDGNSSTDDRWQVKVETMRQLSVNQAMEILTAFGEEVVDGEFLANFSRLKQQAFCLFLFAQRTRNGIQYTSYESVNTASPAKSCEKQGLVWFQTDDGDRPRSISLGLLYSNLYLVTF</sequence>
<dbReference type="CDD" id="cd09917">
    <property type="entry name" value="F-box_SF"/>
    <property type="match status" value="1"/>
</dbReference>
<evidence type="ECO:0000313" key="2">
    <source>
        <dbReference type="EMBL" id="CAB9506928.1"/>
    </source>
</evidence>
<reference evidence="2" key="1">
    <citation type="submission" date="2020-06" db="EMBL/GenBank/DDBJ databases">
        <authorList>
            <consortium name="Plant Systems Biology data submission"/>
        </authorList>
    </citation>
    <scope>NUCLEOTIDE SEQUENCE</scope>
    <source>
        <strain evidence="2">D6</strain>
    </source>
</reference>
<dbReference type="Proteomes" id="UP001153069">
    <property type="component" value="Unassembled WGS sequence"/>
</dbReference>
<protein>
    <recommendedName>
        <fullName evidence="4">F-box domain-containing protein</fullName>
    </recommendedName>
</protein>
<evidence type="ECO:0000313" key="3">
    <source>
        <dbReference type="Proteomes" id="UP001153069"/>
    </source>
</evidence>
<evidence type="ECO:0008006" key="4">
    <source>
        <dbReference type="Google" id="ProtNLM"/>
    </source>
</evidence>
<evidence type="ECO:0000256" key="1">
    <source>
        <dbReference type="SAM" id="MobiDB-lite"/>
    </source>
</evidence>
<comment type="caution">
    <text evidence="2">The sequence shown here is derived from an EMBL/GenBank/DDBJ whole genome shotgun (WGS) entry which is preliminary data.</text>
</comment>
<feature type="region of interest" description="Disordered" evidence="1">
    <location>
        <begin position="119"/>
        <end position="138"/>
    </location>
</feature>
<dbReference type="EMBL" id="CAICTM010000284">
    <property type="protein sequence ID" value="CAB9506928.1"/>
    <property type="molecule type" value="Genomic_DNA"/>
</dbReference>
<keyword evidence="3" id="KW-1185">Reference proteome</keyword>
<gene>
    <name evidence="2" type="ORF">SEMRO_285_G108090.1</name>
</gene>
<name>A0A9N8DPU2_9STRA</name>
<dbReference type="AlphaFoldDB" id="A0A9N8DPU2"/>
<proteinExistence type="predicted"/>